<dbReference type="InterPro" id="IPR027417">
    <property type="entry name" value="P-loop_NTPase"/>
</dbReference>
<dbReference type="InterPro" id="IPR008921">
    <property type="entry name" value="DNA_pol3_clamp-load_cplx_C"/>
</dbReference>
<dbReference type="GO" id="GO:0003677">
    <property type="term" value="F:DNA binding"/>
    <property type="evidence" value="ECO:0007669"/>
    <property type="project" value="InterPro"/>
</dbReference>
<dbReference type="AlphaFoldDB" id="A0A425Y2P3"/>
<dbReference type="FunFam" id="1.10.8.60:FF:000013">
    <property type="entry name" value="DNA polymerase III subunit gamma/tau"/>
    <property type="match status" value="1"/>
</dbReference>
<dbReference type="InterPro" id="IPR050238">
    <property type="entry name" value="DNA_Rep/Repair_Clamp_Loader"/>
</dbReference>
<dbReference type="EMBL" id="QQWG01000006">
    <property type="protein sequence ID" value="RRG22086.1"/>
    <property type="molecule type" value="Genomic_DNA"/>
</dbReference>
<evidence type="ECO:0000256" key="2">
    <source>
        <dbReference type="ARBA" id="ARBA00022679"/>
    </source>
</evidence>
<accession>A0A425Y2P3</accession>
<dbReference type="InterPro" id="IPR001270">
    <property type="entry name" value="ClpA/B"/>
</dbReference>
<dbReference type="InterPro" id="IPR045085">
    <property type="entry name" value="HLD_clamp_pol_III_gamma_tau"/>
</dbReference>
<protein>
    <recommendedName>
        <fullName evidence="11">DNA polymerase III subunit gamma/tau</fullName>
        <ecNumber evidence="11">2.7.7.7</ecNumber>
    </recommendedName>
</protein>
<dbReference type="SMART" id="SM00382">
    <property type="entry name" value="AAA"/>
    <property type="match status" value="1"/>
</dbReference>
<dbReference type="NCBIfam" id="TIGR02397">
    <property type="entry name" value="dnaX_nterm"/>
    <property type="match status" value="1"/>
</dbReference>
<feature type="compositionally biased region" description="Low complexity" evidence="12">
    <location>
        <begin position="424"/>
        <end position="436"/>
    </location>
</feature>
<comment type="similarity">
    <text evidence="1 11">Belongs to the DnaX/STICHEL family.</text>
</comment>
<dbReference type="GO" id="GO:0009360">
    <property type="term" value="C:DNA polymerase III complex"/>
    <property type="evidence" value="ECO:0007669"/>
    <property type="project" value="InterPro"/>
</dbReference>
<dbReference type="Pfam" id="PF13177">
    <property type="entry name" value="DNA_pol3_delta2"/>
    <property type="match status" value="1"/>
</dbReference>
<dbReference type="InterPro" id="IPR003593">
    <property type="entry name" value="AAA+_ATPase"/>
</dbReference>
<dbReference type="GO" id="GO:0003887">
    <property type="term" value="F:DNA-directed DNA polymerase activity"/>
    <property type="evidence" value="ECO:0007669"/>
    <property type="project" value="UniProtKB-KW"/>
</dbReference>
<name>A0A425Y2P3_9BACT</name>
<gene>
    <name evidence="11" type="primary">dnaX</name>
    <name evidence="14" type="ORF">DWB61_07680</name>
</gene>
<dbReference type="SUPFAM" id="SSF52540">
    <property type="entry name" value="P-loop containing nucleoside triphosphate hydrolases"/>
    <property type="match status" value="1"/>
</dbReference>
<dbReference type="Proteomes" id="UP000285794">
    <property type="component" value="Unassembled WGS sequence"/>
</dbReference>
<dbReference type="RefSeq" id="WP_125030315.1">
    <property type="nucleotide sequence ID" value="NZ_JAPXVP010000006.1"/>
</dbReference>
<dbReference type="GO" id="GO:0005524">
    <property type="term" value="F:ATP binding"/>
    <property type="evidence" value="ECO:0007669"/>
    <property type="project" value="UniProtKB-KW"/>
</dbReference>
<feature type="region of interest" description="Disordered" evidence="12">
    <location>
        <begin position="390"/>
        <end position="463"/>
    </location>
</feature>
<proteinExistence type="inferred from homology"/>
<comment type="catalytic activity">
    <reaction evidence="10 11">
        <text>DNA(n) + a 2'-deoxyribonucleoside 5'-triphosphate = DNA(n+1) + diphosphate</text>
        <dbReference type="Rhea" id="RHEA:22508"/>
        <dbReference type="Rhea" id="RHEA-COMP:17339"/>
        <dbReference type="Rhea" id="RHEA-COMP:17340"/>
        <dbReference type="ChEBI" id="CHEBI:33019"/>
        <dbReference type="ChEBI" id="CHEBI:61560"/>
        <dbReference type="ChEBI" id="CHEBI:173112"/>
        <dbReference type="EC" id="2.7.7.7"/>
    </reaction>
</comment>
<keyword evidence="2 11" id="KW-0808">Transferase</keyword>
<evidence type="ECO:0000313" key="14">
    <source>
        <dbReference type="EMBL" id="RRG22086.1"/>
    </source>
</evidence>
<dbReference type="CDD" id="cd00009">
    <property type="entry name" value="AAA"/>
    <property type="match status" value="1"/>
</dbReference>
<keyword evidence="6 11" id="KW-0547">Nucleotide-binding</keyword>
<keyword evidence="7" id="KW-0862">Zinc</keyword>
<evidence type="ECO:0000256" key="9">
    <source>
        <dbReference type="ARBA" id="ARBA00022932"/>
    </source>
</evidence>
<dbReference type="PRINTS" id="PR00300">
    <property type="entry name" value="CLPPROTEASEA"/>
</dbReference>
<evidence type="ECO:0000256" key="5">
    <source>
        <dbReference type="ARBA" id="ARBA00022723"/>
    </source>
</evidence>
<dbReference type="Gene3D" id="1.10.8.60">
    <property type="match status" value="1"/>
</dbReference>
<evidence type="ECO:0000256" key="8">
    <source>
        <dbReference type="ARBA" id="ARBA00022840"/>
    </source>
</evidence>
<dbReference type="NCBIfam" id="NF004046">
    <property type="entry name" value="PRK05563.1"/>
    <property type="match status" value="1"/>
</dbReference>
<dbReference type="FunFam" id="3.40.50.300:FF:000014">
    <property type="entry name" value="DNA polymerase III subunit gamma/tau"/>
    <property type="match status" value="1"/>
</dbReference>
<evidence type="ECO:0000259" key="13">
    <source>
        <dbReference type="SMART" id="SM00382"/>
    </source>
</evidence>
<evidence type="ECO:0000313" key="15">
    <source>
        <dbReference type="Proteomes" id="UP000285794"/>
    </source>
</evidence>
<dbReference type="SUPFAM" id="SSF48019">
    <property type="entry name" value="post-AAA+ oligomerization domain-like"/>
    <property type="match status" value="1"/>
</dbReference>
<sequence length="589" mass="66025">MENFIVSARKYRPSSFQTVVGQQSITVTLKNAIKNAHLAHAYLFCGPRGVGKTSCARIFAKTINCSNVSSDFEACNTCESCLAFNENRSYNIHELDAASNNSVDDIRTLIDQVRIPPQIGKYSVYIIDEVHMLSQSAFNAFLKTLEEPPAHAIFVLATTEKHKIIPTILSRCQIFDFSRIKVADAVNHLAHIAQEEGITINEEALNVIAQKADGAMRDALSIFDQIVSFSGKNINFENVIQNLNVLDYDYYFKMVDAFLQGKVTDVLILFNEIVEKGFDGHHFVAGLSSHIRDILVGKDVATLQLLEVSDSVKEKYTEQAKKCEVDFLYDALGILNECDIHYKSSQNHRLLIELTLIQLSQIIESKKKGASLKKNFRRLLKIRVEGRASAPKVAGAKDKAPVHPQQEAQKPAQTHSGQSQQKVSTTSSPSPTSISIKAAMSRGIVNRPASSSSPEIKSKESEAKYTNVQNQAYTSESVVEKLKEYTIVRKKSDRIRLAIANCEAEIRTGGQLVVKVSNQIQEDDIAAVKNEMVNYLKRELQNSTIDFIIEITQTETKKRLYTDTDKFKYLCQKNPLLEQLKQKFSLDFE</sequence>
<dbReference type="NCBIfam" id="NF011531">
    <property type="entry name" value="PRK14971.1"/>
    <property type="match status" value="1"/>
</dbReference>
<dbReference type="OrthoDB" id="9810148at2"/>
<dbReference type="PANTHER" id="PTHR11669">
    <property type="entry name" value="REPLICATION FACTOR C / DNA POLYMERASE III GAMMA-TAU SUBUNIT"/>
    <property type="match status" value="1"/>
</dbReference>
<keyword evidence="4 11" id="KW-0235">DNA replication</keyword>
<evidence type="ECO:0000256" key="10">
    <source>
        <dbReference type="ARBA" id="ARBA00049244"/>
    </source>
</evidence>
<dbReference type="NCBIfam" id="TIGR01128">
    <property type="entry name" value="holA"/>
    <property type="match status" value="1"/>
</dbReference>
<keyword evidence="8 11" id="KW-0067">ATP-binding</keyword>
<feature type="domain" description="AAA+ ATPase" evidence="13">
    <location>
        <begin position="38"/>
        <end position="181"/>
    </location>
</feature>
<dbReference type="Pfam" id="PF12169">
    <property type="entry name" value="DNA_pol3_gamma3"/>
    <property type="match status" value="1"/>
</dbReference>
<dbReference type="Pfam" id="PF22608">
    <property type="entry name" value="DNAX_ATPase_lid"/>
    <property type="match status" value="1"/>
</dbReference>
<feature type="compositionally biased region" description="Polar residues" evidence="12">
    <location>
        <begin position="406"/>
        <end position="423"/>
    </location>
</feature>
<dbReference type="InterPro" id="IPR005790">
    <property type="entry name" value="DNA_polIII_delta"/>
</dbReference>
<keyword evidence="3 11" id="KW-0548">Nucleotidyltransferase</keyword>
<organism evidence="14 15">
    <name type="scientific">Ancylomarina euxinus</name>
    <dbReference type="NCBI Taxonomy" id="2283627"/>
    <lineage>
        <taxon>Bacteria</taxon>
        <taxon>Pseudomonadati</taxon>
        <taxon>Bacteroidota</taxon>
        <taxon>Bacteroidia</taxon>
        <taxon>Marinilabiliales</taxon>
        <taxon>Marinifilaceae</taxon>
        <taxon>Ancylomarina</taxon>
    </lineage>
</organism>
<evidence type="ECO:0000256" key="4">
    <source>
        <dbReference type="ARBA" id="ARBA00022705"/>
    </source>
</evidence>
<comment type="function">
    <text evidence="11">DNA polymerase III is a complex, multichain enzyme responsible for most of the replicative synthesis in bacteria. This DNA polymerase also exhibits 3' to 5' exonuclease activity.</text>
</comment>
<evidence type="ECO:0000256" key="12">
    <source>
        <dbReference type="SAM" id="MobiDB-lite"/>
    </source>
</evidence>
<keyword evidence="9 11" id="KW-0239">DNA-directed DNA polymerase</keyword>
<comment type="caution">
    <text evidence="14">The sequence shown here is derived from an EMBL/GenBank/DDBJ whole genome shotgun (WGS) entry which is preliminary data.</text>
</comment>
<dbReference type="GO" id="GO:0046872">
    <property type="term" value="F:metal ion binding"/>
    <property type="evidence" value="ECO:0007669"/>
    <property type="project" value="UniProtKB-KW"/>
</dbReference>
<dbReference type="CDD" id="cd18137">
    <property type="entry name" value="HLD_clamp_pol_III_gamma_tau"/>
    <property type="match status" value="1"/>
</dbReference>
<keyword evidence="15" id="KW-1185">Reference proteome</keyword>
<dbReference type="Gene3D" id="1.20.272.10">
    <property type="match status" value="1"/>
</dbReference>
<dbReference type="Gene3D" id="3.40.50.300">
    <property type="entry name" value="P-loop containing nucleotide triphosphate hydrolases"/>
    <property type="match status" value="1"/>
</dbReference>
<evidence type="ECO:0000256" key="11">
    <source>
        <dbReference type="RuleBase" id="RU364063"/>
    </source>
</evidence>
<evidence type="ECO:0000256" key="1">
    <source>
        <dbReference type="ARBA" id="ARBA00006360"/>
    </source>
</evidence>
<evidence type="ECO:0000256" key="3">
    <source>
        <dbReference type="ARBA" id="ARBA00022695"/>
    </source>
</evidence>
<dbReference type="PANTHER" id="PTHR11669:SF0">
    <property type="entry name" value="PROTEIN STICHEL-LIKE 2"/>
    <property type="match status" value="1"/>
</dbReference>
<reference evidence="14 15" key="1">
    <citation type="submission" date="2018-07" db="EMBL/GenBank/DDBJ databases">
        <title>Draft genome sequence of Ancylomarina sp. M1P.</title>
        <authorList>
            <person name="Yadav S."/>
            <person name="Villanueva L."/>
            <person name="Damste J.S.S."/>
        </authorList>
    </citation>
    <scope>NUCLEOTIDE SEQUENCE [LARGE SCALE GENOMIC DNA]</scope>
    <source>
        <strain evidence="14 15">M1P</strain>
    </source>
</reference>
<dbReference type="InterPro" id="IPR022754">
    <property type="entry name" value="DNA_pol_III_gamma-3"/>
</dbReference>
<evidence type="ECO:0000256" key="7">
    <source>
        <dbReference type="ARBA" id="ARBA00022833"/>
    </source>
</evidence>
<keyword evidence="5" id="KW-0479">Metal-binding</keyword>
<dbReference type="EC" id="2.7.7.7" evidence="11"/>
<evidence type="ECO:0000256" key="6">
    <source>
        <dbReference type="ARBA" id="ARBA00022741"/>
    </source>
</evidence>
<comment type="subunit">
    <text evidence="11">DNA polymerase III contains a core (composed of alpha, epsilon and theta chains) that associates with a tau subunit. This core dimerizes to form the POLIII' complex. PolIII' associates with the gamma complex (composed of gamma, delta, delta', psi and chi chains) and with the beta chain to form the complete DNA polymerase III complex.</text>
</comment>
<dbReference type="GO" id="GO:0006261">
    <property type="term" value="P:DNA-templated DNA replication"/>
    <property type="evidence" value="ECO:0007669"/>
    <property type="project" value="TreeGrafter"/>
</dbReference>
<dbReference type="InterPro" id="IPR012763">
    <property type="entry name" value="DNA_pol_III_sug/sutau_N"/>
</dbReference>